<organism evidence="1 2">
    <name type="scientific">Roseivivax halodurans JCM 10272</name>
    <dbReference type="NCBI Taxonomy" id="1449350"/>
    <lineage>
        <taxon>Bacteria</taxon>
        <taxon>Pseudomonadati</taxon>
        <taxon>Pseudomonadota</taxon>
        <taxon>Alphaproteobacteria</taxon>
        <taxon>Rhodobacterales</taxon>
        <taxon>Roseobacteraceae</taxon>
        <taxon>Roseivivax</taxon>
    </lineage>
</organism>
<name>X7E4Y7_9RHOB</name>
<evidence type="ECO:0000313" key="2">
    <source>
        <dbReference type="Proteomes" id="UP000022447"/>
    </source>
</evidence>
<proteinExistence type="predicted"/>
<dbReference type="eggNOG" id="ENOG502ZC16">
    <property type="taxonomic scope" value="Bacteria"/>
</dbReference>
<comment type="caution">
    <text evidence="1">The sequence shown here is derived from an EMBL/GenBank/DDBJ whole genome shotgun (WGS) entry which is preliminary data.</text>
</comment>
<dbReference type="EMBL" id="JALZ01000097">
    <property type="protein sequence ID" value="ETX10241.1"/>
    <property type="molecule type" value="Genomic_DNA"/>
</dbReference>
<dbReference type="STRING" id="1449350.OCH239_22335"/>
<accession>X7E4Y7</accession>
<gene>
    <name evidence="1" type="ORF">OCH239_22335</name>
</gene>
<keyword evidence="2" id="KW-1185">Reference proteome</keyword>
<sequence length="309" mass="34325">MTQPDTTIPSPTPLDAAMSIHAHWQQMAHDKGFRITGRDKDLARVVLQCQTCGQDHDKRHSVVTGSTPLCPHCVEGRWKADAAAAGLEWQGRDRHDRKRGRYRAPCGHVVSRQFELIKRIAAGTCALRCETCQRAKEAAEARIAGWTLLGPARAYNSNYRRYRHGCGHEQEIALCNMRSERVSCAGCGVRWSAAPSSIYLMRFTLPAGPGMVKLGYSLNPRSRLRHQLMCSPEIGGTLLRTVAVSTGREALRLEKRMHRALKRAHPGAVVPHETYRDHLRVKSEIYAATLAPEILQMLDALADGAPVPD</sequence>
<dbReference type="RefSeq" id="WP_037267463.1">
    <property type="nucleotide sequence ID" value="NZ_JALZ01000097.1"/>
</dbReference>
<reference evidence="1 2" key="1">
    <citation type="submission" date="2014-01" db="EMBL/GenBank/DDBJ databases">
        <title>Roseivivax halodurans JCM 10272 Genome Sequencing.</title>
        <authorList>
            <person name="Lai Q."/>
            <person name="Li G."/>
            <person name="Shao Z."/>
        </authorList>
    </citation>
    <scope>NUCLEOTIDE SEQUENCE [LARGE SCALE GENOMIC DNA]</scope>
    <source>
        <strain evidence="1 2">JCM 10272</strain>
    </source>
</reference>
<evidence type="ECO:0000313" key="1">
    <source>
        <dbReference type="EMBL" id="ETX10241.1"/>
    </source>
</evidence>
<dbReference type="Proteomes" id="UP000022447">
    <property type="component" value="Unassembled WGS sequence"/>
</dbReference>
<dbReference type="AlphaFoldDB" id="X7E4Y7"/>
<protein>
    <submittedName>
        <fullName evidence="1">Uncharacterized protein</fullName>
    </submittedName>
</protein>